<keyword evidence="4" id="KW-1185">Reference proteome</keyword>
<dbReference type="Proteomes" id="UP001519924">
    <property type="component" value="Unassembled WGS sequence"/>
</dbReference>
<keyword evidence="2" id="KW-1133">Transmembrane helix</keyword>
<dbReference type="RefSeq" id="WP_220119189.1">
    <property type="nucleotide sequence ID" value="NZ_JAHZUY010000101.1"/>
</dbReference>
<evidence type="ECO:0000313" key="4">
    <source>
        <dbReference type="Proteomes" id="UP001519924"/>
    </source>
</evidence>
<keyword evidence="2" id="KW-0812">Transmembrane</keyword>
<protein>
    <submittedName>
        <fullName evidence="3">Septum formation initiator family protein</fullName>
    </submittedName>
</protein>
<name>A0ABS7F725_9PROT</name>
<feature type="coiled-coil region" evidence="1">
    <location>
        <begin position="46"/>
        <end position="80"/>
    </location>
</feature>
<comment type="caution">
    <text evidence="3">The sequence shown here is derived from an EMBL/GenBank/DDBJ whole genome shotgun (WGS) entry which is preliminary data.</text>
</comment>
<proteinExistence type="predicted"/>
<reference evidence="3 4" key="1">
    <citation type="submission" date="2021-08" db="EMBL/GenBank/DDBJ databases">
        <title>Caldovatus sediminis gen. nov., sp. nov., a moderately thermophilic bacterium isolated from a hot spring.</title>
        <authorList>
            <person name="Hu C.-J."/>
            <person name="Li W.-J."/>
            <person name="Xian W.-D."/>
        </authorList>
    </citation>
    <scope>NUCLEOTIDE SEQUENCE [LARGE SCALE GENOMIC DNA]</scope>
    <source>
        <strain evidence="3 4">SYSU G05006</strain>
    </source>
</reference>
<evidence type="ECO:0000313" key="3">
    <source>
        <dbReference type="EMBL" id="MBW8271427.1"/>
    </source>
</evidence>
<evidence type="ECO:0000256" key="1">
    <source>
        <dbReference type="SAM" id="Coils"/>
    </source>
</evidence>
<keyword evidence="2" id="KW-0472">Membrane</keyword>
<dbReference type="InterPro" id="IPR007060">
    <property type="entry name" value="FtsL/DivIC"/>
</dbReference>
<gene>
    <name evidence="3" type="ORF">K1J50_18270</name>
</gene>
<feature type="transmembrane region" description="Helical" evidence="2">
    <location>
        <begin position="20"/>
        <end position="37"/>
    </location>
</feature>
<dbReference type="Pfam" id="PF04977">
    <property type="entry name" value="DivIC"/>
    <property type="match status" value="1"/>
</dbReference>
<dbReference type="EMBL" id="JAHZUY010000101">
    <property type="protein sequence ID" value="MBW8271427.1"/>
    <property type="molecule type" value="Genomic_DNA"/>
</dbReference>
<keyword evidence="1" id="KW-0175">Coiled coil</keyword>
<sequence length="114" mass="12958">MSDRFAALGRGVKRRLREAALPVLFSAVCAYFVWHSIHGERGYLAREQRLQEIAAARAELARAEAEREAMERRVAGLRGEALDRDQLEERARVLLNLVARNELVVPYGPGQRLF</sequence>
<organism evidence="3 4">
    <name type="scientific">Caldovatus aquaticus</name>
    <dbReference type="NCBI Taxonomy" id="2865671"/>
    <lineage>
        <taxon>Bacteria</taxon>
        <taxon>Pseudomonadati</taxon>
        <taxon>Pseudomonadota</taxon>
        <taxon>Alphaproteobacteria</taxon>
        <taxon>Acetobacterales</taxon>
        <taxon>Roseomonadaceae</taxon>
        <taxon>Caldovatus</taxon>
    </lineage>
</organism>
<evidence type="ECO:0000256" key="2">
    <source>
        <dbReference type="SAM" id="Phobius"/>
    </source>
</evidence>
<accession>A0ABS7F725</accession>